<evidence type="ECO:0000313" key="16">
    <source>
        <dbReference type="Proteomes" id="UP000317544"/>
    </source>
</evidence>
<dbReference type="AlphaFoldDB" id="A0A455TA05"/>
<comment type="subcellular location">
    <subcellularLocation>
        <location evidence="12">Cell membrane</location>
        <topology evidence="12">Multi-pass membrane protein</topology>
    </subcellularLocation>
    <subcellularLocation>
        <location evidence="1">Membrane</location>
        <topology evidence="1">Multi-pass membrane protein</topology>
    </subcellularLocation>
</comment>
<dbReference type="GO" id="GO:0009252">
    <property type="term" value="P:peptidoglycan biosynthetic process"/>
    <property type="evidence" value="ECO:0007669"/>
    <property type="project" value="UniProtKB-UniRule"/>
</dbReference>
<comment type="pathway">
    <text evidence="12">Cell wall biogenesis; peptidoglycan biosynthesis.</text>
</comment>
<organism evidence="15 16">
    <name type="scientific">Buchnera aphidicola</name>
    <name type="common">Nipponaphis monzeni</name>
    <dbReference type="NCBI Taxonomy" id="2495405"/>
    <lineage>
        <taxon>Bacteria</taxon>
        <taxon>Pseudomonadati</taxon>
        <taxon>Pseudomonadota</taxon>
        <taxon>Gammaproteobacteria</taxon>
        <taxon>Enterobacterales</taxon>
        <taxon>Erwiniaceae</taxon>
        <taxon>Buchnera</taxon>
    </lineage>
</organism>
<keyword evidence="12 14" id="KW-0479">Metal-binding</keyword>
<keyword evidence="12 14" id="KW-0460">Magnesium</keyword>
<evidence type="ECO:0000256" key="1">
    <source>
        <dbReference type="ARBA" id="ARBA00004141"/>
    </source>
</evidence>
<feature type="transmembrane region" description="Helical" evidence="12">
    <location>
        <begin position="263"/>
        <end position="284"/>
    </location>
</feature>
<dbReference type="EC" id="2.7.8.13" evidence="12 13"/>
<dbReference type="RefSeq" id="WP_232037630.1">
    <property type="nucleotide sequence ID" value="NZ_AP019379.1"/>
</dbReference>
<evidence type="ECO:0000256" key="7">
    <source>
        <dbReference type="ARBA" id="ARBA00022984"/>
    </source>
</evidence>
<evidence type="ECO:0000256" key="6">
    <source>
        <dbReference type="ARBA" id="ARBA00022960"/>
    </source>
</evidence>
<proteinExistence type="inferred from homology"/>
<dbReference type="EMBL" id="AP019379">
    <property type="protein sequence ID" value="BBI01187.1"/>
    <property type="molecule type" value="Genomic_DNA"/>
</dbReference>
<dbReference type="InterPro" id="IPR003524">
    <property type="entry name" value="PNAcMuramoyl-5peptid_Trfase"/>
</dbReference>
<feature type="transmembrane region" description="Helical" evidence="12">
    <location>
        <begin position="200"/>
        <end position="219"/>
    </location>
</feature>
<keyword evidence="3 12" id="KW-0132">Cell division</keyword>
<evidence type="ECO:0000313" key="15">
    <source>
        <dbReference type="EMBL" id="BBI01187.1"/>
    </source>
</evidence>
<comment type="catalytic activity">
    <reaction evidence="12">
        <text>UDP-N-acetyl-alpha-D-muramoyl-L-alanyl-gamma-D-glutamyl-meso-2,6-diaminopimeloyl-D-alanyl-D-alanine + di-trans,octa-cis-undecaprenyl phosphate = di-trans,octa-cis-undecaprenyl diphospho-N-acetyl-alpha-D-muramoyl-L-alanyl-D-glutamyl-meso-2,6-diaminopimeloyl-D-alanyl-D-alanine + UMP</text>
        <dbReference type="Rhea" id="RHEA:28386"/>
        <dbReference type="ChEBI" id="CHEBI:57865"/>
        <dbReference type="ChEBI" id="CHEBI:60392"/>
        <dbReference type="ChEBI" id="CHEBI:61386"/>
        <dbReference type="ChEBI" id="CHEBI:61387"/>
        <dbReference type="EC" id="2.7.8.13"/>
    </reaction>
</comment>
<evidence type="ECO:0000256" key="10">
    <source>
        <dbReference type="ARBA" id="ARBA00023306"/>
    </source>
</evidence>
<dbReference type="CDD" id="cd06852">
    <property type="entry name" value="GT_MraY"/>
    <property type="match status" value="1"/>
</dbReference>
<evidence type="ECO:0000256" key="2">
    <source>
        <dbReference type="ARBA" id="ARBA00005583"/>
    </source>
</evidence>
<feature type="transmembrane region" description="Helical" evidence="12">
    <location>
        <begin position="134"/>
        <end position="151"/>
    </location>
</feature>
<feature type="transmembrane region" description="Helical" evidence="12">
    <location>
        <begin position="239"/>
        <end position="256"/>
    </location>
</feature>
<evidence type="ECO:0000256" key="12">
    <source>
        <dbReference type="HAMAP-Rule" id="MF_00038"/>
    </source>
</evidence>
<dbReference type="GO" id="GO:0071555">
    <property type="term" value="P:cell wall organization"/>
    <property type="evidence" value="ECO:0007669"/>
    <property type="project" value="UniProtKB-KW"/>
</dbReference>
<dbReference type="GO" id="GO:0046872">
    <property type="term" value="F:metal ion binding"/>
    <property type="evidence" value="ECO:0007669"/>
    <property type="project" value="UniProtKB-KW"/>
</dbReference>
<feature type="transmembrane region" description="Helical" evidence="12">
    <location>
        <begin position="97"/>
        <end position="114"/>
    </location>
</feature>
<keyword evidence="4 12" id="KW-0808">Transferase</keyword>
<feature type="binding site" evidence="14">
    <location>
        <position position="192"/>
    </location>
    <ligand>
        <name>Mg(2+)</name>
        <dbReference type="ChEBI" id="CHEBI:18420"/>
    </ligand>
</feature>
<comment type="function">
    <text evidence="12">Catalyzes the initial step of the lipid cycle reactions in the biosynthesis of the cell wall peptidoglycan: transfers peptidoglycan precursor phospho-MurNAc-pentapeptide from UDP-MurNAc-pentapeptide onto the lipid carrier undecaprenyl phosphate, yielding undecaprenyl-pyrophosphoryl-MurNAc-pentapeptide, known as lipid I.</text>
</comment>
<keyword evidence="10 12" id="KW-0131">Cell cycle</keyword>
<dbReference type="GO" id="GO:0005886">
    <property type="term" value="C:plasma membrane"/>
    <property type="evidence" value="ECO:0007669"/>
    <property type="project" value="UniProtKB-SubCell"/>
</dbReference>
<dbReference type="GO" id="GO:0008963">
    <property type="term" value="F:phospho-N-acetylmuramoyl-pentapeptide-transferase activity"/>
    <property type="evidence" value="ECO:0007669"/>
    <property type="project" value="UniProtKB-UniRule"/>
</dbReference>
<dbReference type="InterPro" id="IPR018480">
    <property type="entry name" value="PNAcMuramoyl-5peptid_Trfase_CS"/>
</dbReference>
<keyword evidence="16" id="KW-1185">Reference proteome</keyword>
<gene>
    <name evidence="12 15" type="primary">mraY</name>
    <name evidence="15" type="ORF">BUCNMO_172</name>
</gene>
<feature type="transmembrane region" description="Helical" evidence="12">
    <location>
        <begin position="22"/>
        <end position="49"/>
    </location>
</feature>
<dbReference type="PANTHER" id="PTHR22926:SF5">
    <property type="entry name" value="PHOSPHO-N-ACETYLMURAMOYL-PENTAPEPTIDE-TRANSFERASE HOMOLOG"/>
    <property type="match status" value="1"/>
</dbReference>
<evidence type="ECO:0000256" key="14">
    <source>
        <dbReference type="PIRSR" id="PIRSR600715-1"/>
    </source>
</evidence>
<keyword evidence="8 12" id="KW-1133">Transmembrane helix</keyword>
<keyword evidence="12" id="KW-1003">Cell membrane</keyword>
<accession>A0A455TA05</accession>
<dbReference type="PROSITE" id="PS01348">
    <property type="entry name" value="MRAY_2"/>
    <property type="match status" value="1"/>
</dbReference>
<feature type="transmembrane region" description="Helical" evidence="12">
    <location>
        <begin position="338"/>
        <end position="359"/>
    </location>
</feature>
<dbReference type="PANTHER" id="PTHR22926">
    <property type="entry name" value="PHOSPHO-N-ACETYLMURAMOYL-PENTAPEPTIDE-TRANSFERASE"/>
    <property type="match status" value="1"/>
</dbReference>
<evidence type="ECO:0000256" key="5">
    <source>
        <dbReference type="ARBA" id="ARBA00022692"/>
    </source>
</evidence>
<dbReference type="HAMAP" id="MF_00038">
    <property type="entry name" value="MraY"/>
    <property type="match status" value="1"/>
</dbReference>
<name>A0A455TA05_9GAMM</name>
<comment type="cofactor">
    <cofactor evidence="12 14">
        <name>Mg(2+)</name>
        <dbReference type="ChEBI" id="CHEBI:18420"/>
    </cofactor>
</comment>
<feature type="transmembrane region" description="Helical" evidence="12">
    <location>
        <begin position="171"/>
        <end position="193"/>
    </location>
</feature>
<dbReference type="InterPro" id="IPR000715">
    <property type="entry name" value="Glycosyl_transferase_4"/>
</dbReference>
<sequence length="360" mass="40778">MLIYYFNNSINKFFLYGTFHNILFRSLASFFTTLIIILSVGIFVTKRIIKTQISQNMYKKNSITYFRKSKMSTIGGILIIMSILISTLLWNDLLNTYVWYIMFILIGYGIVGFIDDKLKINNSYSTGLTVLKKYLLLSFIALSIIFIIYFLENEVNHTKLIIPLLHNIHPILKIRYIILAYFTIIGTSNAVNLTDGLDGLAIVPIILVSIGLSIIAYITGNVHYHQLFNVLYLKKTPEIIVICTSIIGAGIGFLWFNSYPAQIFMGDTGSLSLGGVLGLISVLLRQELLLIIIGGVFVLETISVIIQIIAIKTTGKKFFLMAPLHHHYELLQNHESKIVTRFWIISVILTFVGLTTLIIF</sequence>
<dbReference type="GO" id="GO:0051992">
    <property type="term" value="F:UDP-N-acetylmuramoyl-L-alanyl-D-glutamyl-meso-2,6-diaminopimelyl-D-alanyl-D-alanine:undecaprenyl-phosphate transferase activity"/>
    <property type="evidence" value="ECO:0007669"/>
    <property type="project" value="RHEA"/>
</dbReference>
<dbReference type="GO" id="GO:0051301">
    <property type="term" value="P:cell division"/>
    <property type="evidence" value="ECO:0007669"/>
    <property type="project" value="UniProtKB-KW"/>
</dbReference>
<keyword evidence="6 12" id="KW-0133">Cell shape</keyword>
<dbReference type="Pfam" id="PF00953">
    <property type="entry name" value="Glycos_transf_4"/>
    <property type="match status" value="1"/>
</dbReference>
<keyword evidence="7 12" id="KW-0573">Peptidoglycan synthesis</keyword>
<comment type="similarity">
    <text evidence="2 12">Belongs to the glycosyltransferase 4 family. MraY subfamily.</text>
</comment>
<evidence type="ECO:0000256" key="8">
    <source>
        <dbReference type="ARBA" id="ARBA00022989"/>
    </source>
</evidence>
<evidence type="ECO:0000256" key="3">
    <source>
        <dbReference type="ARBA" id="ARBA00022618"/>
    </source>
</evidence>
<evidence type="ECO:0000256" key="13">
    <source>
        <dbReference type="NCBIfam" id="TIGR00445"/>
    </source>
</evidence>
<reference evidence="15 16" key="1">
    <citation type="journal article" date="2019" name="Proc. Natl. Acad. Sci. U.S.A.">
        <title>Exaggeration and cooption of innate immunity for social defense.</title>
        <authorList>
            <person name="Kutsukake M."/>
            <person name="Moriyama M."/>
            <person name="Shigenobu S."/>
            <person name="Meng X.-Y."/>
            <person name="Nikoh N."/>
            <person name="Noda C."/>
            <person name="Kobayashi S."/>
            <person name="Fukatsu T."/>
        </authorList>
    </citation>
    <scope>NUCLEOTIDE SEQUENCE [LARGE SCALE GENOMIC DNA]</scope>
    <source>
        <strain evidence="15 16">Nmo</strain>
    </source>
</reference>
<keyword evidence="9 12" id="KW-0472">Membrane</keyword>
<dbReference type="Proteomes" id="UP000317544">
    <property type="component" value="Chromosome"/>
</dbReference>
<feature type="transmembrane region" description="Helical" evidence="12">
    <location>
        <begin position="290"/>
        <end position="311"/>
    </location>
</feature>
<evidence type="ECO:0000256" key="11">
    <source>
        <dbReference type="ARBA" id="ARBA00023316"/>
    </source>
</evidence>
<feature type="binding site" evidence="14">
    <location>
        <position position="267"/>
    </location>
    <ligand>
        <name>Mg(2+)</name>
        <dbReference type="ChEBI" id="CHEBI:18420"/>
    </ligand>
</feature>
<protein>
    <recommendedName>
        <fullName evidence="12 13">Phospho-N-acetylmuramoyl-pentapeptide-transferase</fullName>
        <ecNumber evidence="12 13">2.7.8.13</ecNumber>
    </recommendedName>
    <alternativeName>
        <fullName evidence="12">UDP-MurNAc-pentapeptide phosphotransferase</fullName>
    </alternativeName>
</protein>
<dbReference type="UniPathway" id="UPA00219"/>
<keyword evidence="11 12" id="KW-0961">Cell wall biogenesis/degradation</keyword>
<dbReference type="NCBIfam" id="TIGR00445">
    <property type="entry name" value="mraY"/>
    <property type="match status" value="1"/>
</dbReference>
<evidence type="ECO:0000256" key="4">
    <source>
        <dbReference type="ARBA" id="ARBA00022679"/>
    </source>
</evidence>
<dbReference type="GO" id="GO:0008360">
    <property type="term" value="P:regulation of cell shape"/>
    <property type="evidence" value="ECO:0007669"/>
    <property type="project" value="UniProtKB-KW"/>
</dbReference>
<evidence type="ECO:0000256" key="9">
    <source>
        <dbReference type="ARBA" id="ARBA00023136"/>
    </source>
</evidence>
<keyword evidence="5 12" id="KW-0812">Transmembrane</keyword>
<feature type="transmembrane region" description="Helical" evidence="12">
    <location>
        <begin position="70"/>
        <end position="91"/>
    </location>
</feature>